<comment type="caution">
    <text evidence="5">The sequence shown here is derived from an EMBL/GenBank/DDBJ whole genome shotgun (WGS) entry which is preliminary data.</text>
</comment>
<comment type="cofactor">
    <cofactor evidence="1">
        <name>pyridoxal 5'-phosphate</name>
        <dbReference type="ChEBI" id="CHEBI:597326"/>
    </cofactor>
</comment>
<evidence type="ECO:0000256" key="3">
    <source>
        <dbReference type="ARBA" id="ARBA00022898"/>
    </source>
</evidence>
<evidence type="ECO:0000313" key="5">
    <source>
        <dbReference type="EMBL" id="GAI96045.1"/>
    </source>
</evidence>
<dbReference type="GO" id="GO:0006567">
    <property type="term" value="P:L-threonine catabolic process"/>
    <property type="evidence" value="ECO:0007669"/>
    <property type="project" value="TreeGrafter"/>
</dbReference>
<comment type="similarity">
    <text evidence="2">Belongs to the threonine aldolase family.</text>
</comment>
<dbReference type="InterPro" id="IPR001597">
    <property type="entry name" value="ArAA_b-elim_lyase/Thr_aldolase"/>
</dbReference>
<dbReference type="PANTHER" id="PTHR48097">
    <property type="entry name" value="L-THREONINE ALDOLASE-RELATED"/>
    <property type="match status" value="1"/>
</dbReference>
<dbReference type="GO" id="GO:0006545">
    <property type="term" value="P:glycine biosynthetic process"/>
    <property type="evidence" value="ECO:0007669"/>
    <property type="project" value="TreeGrafter"/>
</dbReference>
<evidence type="ECO:0000256" key="1">
    <source>
        <dbReference type="ARBA" id="ARBA00001933"/>
    </source>
</evidence>
<feature type="domain" description="Aromatic amino acid beta-eliminating lyase/threonine aldolase" evidence="4">
    <location>
        <begin position="5"/>
        <end position="55"/>
    </location>
</feature>
<organism evidence="5">
    <name type="scientific">marine sediment metagenome</name>
    <dbReference type="NCBI Taxonomy" id="412755"/>
    <lineage>
        <taxon>unclassified sequences</taxon>
        <taxon>metagenomes</taxon>
        <taxon>ecological metagenomes</taxon>
    </lineage>
</organism>
<dbReference type="Pfam" id="PF01212">
    <property type="entry name" value="Beta_elim_lyase"/>
    <property type="match status" value="1"/>
</dbReference>
<dbReference type="GO" id="GO:0008732">
    <property type="term" value="F:L-allo-threonine aldolase activity"/>
    <property type="evidence" value="ECO:0007669"/>
    <property type="project" value="TreeGrafter"/>
</dbReference>
<keyword evidence="3" id="KW-0663">Pyridoxal phosphate</keyword>
<dbReference type="InterPro" id="IPR015421">
    <property type="entry name" value="PyrdxlP-dep_Trfase_major"/>
</dbReference>
<dbReference type="GO" id="GO:0005829">
    <property type="term" value="C:cytosol"/>
    <property type="evidence" value="ECO:0007669"/>
    <property type="project" value="TreeGrafter"/>
</dbReference>
<gene>
    <name evidence="5" type="ORF">S12H4_40804</name>
</gene>
<sequence length="59" mass="6859">MKIIDFRSDTITLPTEEMRRAMYEAELGDDIYREDPTINCLEELAANMLGKEAYIAHYS</sequence>
<dbReference type="InterPro" id="IPR015424">
    <property type="entry name" value="PyrdxlP-dep_Trfase"/>
</dbReference>
<accession>X1U882</accession>
<reference evidence="5" key="1">
    <citation type="journal article" date="2014" name="Front. Microbiol.">
        <title>High frequency of phylogenetically diverse reductive dehalogenase-homologous genes in deep subseafloor sedimentary metagenomes.</title>
        <authorList>
            <person name="Kawai M."/>
            <person name="Futagami T."/>
            <person name="Toyoda A."/>
            <person name="Takaki Y."/>
            <person name="Nishi S."/>
            <person name="Hori S."/>
            <person name="Arai W."/>
            <person name="Tsubouchi T."/>
            <person name="Morono Y."/>
            <person name="Uchiyama I."/>
            <person name="Ito T."/>
            <person name="Fujiyama A."/>
            <person name="Inagaki F."/>
            <person name="Takami H."/>
        </authorList>
    </citation>
    <scope>NUCLEOTIDE SEQUENCE</scope>
    <source>
        <strain evidence="5">Expedition CK06-06</strain>
    </source>
</reference>
<dbReference type="PANTHER" id="PTHR48097:SF9">
    <property type="entry name" value="L-THREONINE ALDOLASE"/>
    <property type="match status" value="1"/>
</dbReference>
<dbReference type="SUPFAM" id="SSF53383">
    <property type="entry name" value="PLP-dependent transferases"/>
    <property type="match status" value="1"/>
</dbReference>
<proteinExistence type="inferred from homology"/>
<dbReference type="AlphaFoldDB" id="X1U882"/>
<name>X1U882_9ZZZZ</name>
<dbReference type="EMBL" id="BARW01024801">
    <property type="protein sequence ID" value="GAI96045.1"/>
    <property type="molecule type" value="Genomic_DNA"/>
</dbReference>
<protein>
    <recommendedName>
        <fullName evidence="4">Aromatic amino acid beta-eliminating lyase/threonine aldolase domain-containing protein</fullName>
    </recommendedName>
</protein>
<evidence type="ECO:0000256" key="2">
    <source>
        <dbReference type="ARBA" id="ARBA00006966"/>
    </source>
</evidence>
<dbReference type="Gene3D" id="3.40.640.10">
    <property type="entry name" value="Type I PLP-dependent aspartate aminotransferase-like (Major domain)"/>
    <property type="match status" value="1"/>
</dbReference>
<evidence type="ECO:0000259" key="4">
    <source>
        <dbReference type="Pfam" id="PF01212"/>
    </source>
</evidence>